<gene>
    <name evidence="3" type="ORF">C8Q69DRAFT_36966</name>
</gene>
<feature type="region of interest" description="Disordered" evidence="1">
    <location>
        <begin position="85"/>
        <end position="106"/>
    </location>
</feature>
<accession>A0A443I6S7</accession>
<dbReference type="RefSeq" id="XP_028489454.1">
    <property type="nucleotide sequence ID" value="XM_028627583.1"/>
</dbReference>
<evidence type="ECO:0000313" key="4">
    <source>
        <dbReference type="Proteomes" id="UP000283841"/>
    </source>
</evidence>
<keyword evidence="4" id="KW-1185">Reference proteome</keyword>
<dbReference type="Proteomes" id="UP000283841">
    <property type="component" value="Unassembled WGS sequence"/>
</dbReference>
<organism evidence="3 4">
    <name type="scientific">Byssochlamys spectabilis</name>
    <name type="common">Paecilomyces variotii</name>
    <dbReference type="NCBI Taxonomy" id="264951"/>
    <lineage>
        <taxon>Eukaryota</taxon>
        <taxon>Fungi</taxon>
        <taxon>Dikarya</taxon>
        <taxon>Ascomycota</taxon>
        <taxon>Pezizomycotina</taxon>
        <taxon>Eurotiomycetes</taxon>
        <taxon>Eurotiomycetidae</taxon>
        <taxon>Eurotiales</taxon>
        <taxon>Thermoascaceae</taxon>
        <taxon>Paecilomyces</taxon>
    </lineage>
</organism>
<dbReference type="Pfam" id="PF13391">
    <property type="entry name" value="HNH_2"/>
    <property type="match status" value="1"/>
</dbReference>
<dbReference type="VEuPathDB" id="FungiDB:C8Q69DRAFT_36966"/>
<dbReference type="GeneID" id="39596860"/>
<sequence>MSAAEELEDPERAALIEAISRATSETPMVDSATWACLWLSDIENLRGLVSFAKERPKIVFRVLESNDIDYLRAWTASRILSIPATTPTTPTTPSKRSAIGSPTMLPQPVESSWIANKRSDTAENACAERDSGSCIIEKVQDPVDKCHIFPSALGKEPDNTMQRRLWAMLEMYWSPAKIEAWQRQVTGPALTEHCANLICLTPSARRLWEKARFALKPFEPSEDKKKMQVQFFWMPTHQYSKFVRWTMPPSIPSDLKCGNLGAKLWNGNQDKRMVSGDMITITTENPDTNPLPSFELLQMQWILHRLVAISGAADVMDEELEDEDEASFGDLYHLWEQAGSPPFASSVSPACGGGRLIPLKTMYM</sequence>
<comment type="caution">
    <text evidence="3">The sequence shown here is derived from an EMBL/GenBank/DDBJ whole genome shotgun (WGS) entry which is preliminary data.</text>
</comment>
<reference evidence="3 4" key="1">
    <citation type="journal article" date="2018" name="Front. Microbiol.">
        <title>Genomic and genetic insights into a cosmopolitan fungus, Paecilomyces variotii (Eurotiales).</title>
        <authorList>
            <person name="Urquhart A.S."/>
            <person name="Mondo S.J."/>
            <person name="Makela M.R."/>
            <person name="Hane J.K."/>
            <person name="Wiebenga A."/>
            <person name="He G."/>
            <person name="Mihaltcheva S."/>
            <person name="Pangilinan J."/>
            <person name="Lipzen A."/>
            <person name="Barry K."/>
            <person name="de Vries R.P."/>
            <person name="Grigoriev I.V."/>
            <person name="Idnurm A."/>
        </authorList>
    </citation>
    <scope>NUCLEOTIDE SEQUENCE [LARGE SCALE GENOMIC DNA]</scope>
    <source>
        <strain evidence="3 4">CBS 101075</strain>
    </source>
</reference>
<protein>
    <recommendedName>
        <fullName evidence="2">HNH nuclease domain-containing protein</fullName>
    </recommendedName>
</protein>
<evidence type="ECO:0000256" key="1">
    <source>
        <dbReference type="SAM" id="MobiDB-lite"/>
    </source>
</evidence>
<dbReference type="EMBL" id="RCNU01000001">
    <property type="protein sequence ID" value="RWQ99809.1"/>
    <property type="molecule type" value="Genomic_DNA"/>
</dbReference>
<evidence type="ECO:0000259" key="2">
    <source>
        <dbReference type="Pfam" id="PF13391"/>
    </source>
</evidence>
<proteinExistence type="predicted"/>
<evidence type="ECO:0000313" key="3">
    <source>
        <dbReference type="EMBL" id="RWQ99809.1"/>
    </source>
</evidence>
<feature type="domain" description="HNH nuclease" evidence="2">
    <location>
        <begin position="134"/>
        <end position="215"/>
    </location>
</feature>
<dbReference type="InterPro" id="IPR003615">
    <property type="entry name" value="HNH_nuc"/>
</dbReference>
<dbReference type="AlphaFoldDB" id="A0A443I6S7"/>
<name>A0A443I6S7_BYSSP</name>